<keyword evidence="5" id="KW-1133">Transmembrane helix</keyword>
<evidence type="ECO:0000256" key="5">
    <source>
        <dbReference type="SAM" id="Phobius"/>
    </source>
</evidence>
<proteinExistence type="predicted"/>
<evidence type="ECO:0000313" key="7">
    <source>
        <dbReference type="Proteomes" id="UP000682202"/>
    </source>
</evidence>
<accession>A0A975PZ58</accession>
<protein>
    <recommendedName>
        <fullName evidence="8">Mammalian cell entry protein</fullName>
    </recommendedName>
</protein>
<evidence type="ECO:0000256" key="1">
    <source>
        <dbReference type="ARBA" id="ARBA00004370"/>
    </source>
</evidence>
<keyword evidence="7" id="KW-1185">Reference proteome</keyword>
<evidence type="ECO:0000256" key="2">
    <source>
        <dbReference type="ARBA" id="ARBA00023136"/>
    </source>
</evidence>
<name>A0A975PZ58_9MYCO</name>
<dbReference type="GO" id="GO:0016020">
    <property type="term" value="C:membrane"/>
    <property type="evidence" value="ECO:0007669"/>
    <property type="project" value="UniProtKB-SubCell"/>
</dbReference>
<feature type="coiled-coil region" evidence="3">
    <location>
        <begin position="7"/>
        <end position="41"/>
    </location>
</feature>
<dbReference type="PANTHER" id="PTHR37042:SF4">
    <property type="entry name" value="OUTER MEMBRANE PROTEIN RV1973"/>
    <property type="match status" value="1"/>
</dbReference>
<feature type="region of interest" description="Disordered" evidence="4">
    <location>
        <begin position="41"/>
        <end position="66"/>
    </location>
</feature>
<dbReference type="PANTHER" id="PTHR37042">
    <property type="entry name" value="OUTER MEMBRANE PROTEIN RV1973"/>
    <property type="match status" value="1"/>
</dbReference>
<organism evidence="6 7">
    <name type="scientific">Mycobacterium spongiae</name>
    <dbReference type="NCBI Taxonomy" id="886343"/>
    <lineage>
        <taxon>Bacteria</taxon>
        <taxon>Bacillati</taxon>
        <taxon>Actinomycetota</taxon>
        <taxon>Actinomycetes</taxon>
        <taxon>Mycobacteriales</taxon>
        <taxon>Mycobacteriaceae</taxon>
        <taxon>Mycobacterium</taxon>
    </lineage>
</organism>
<keyword evidence="3" id="KW-0175">Coiled coil</keyword>
<dbReference type="Proteomes" id="UP000682202">
    <property type="component" value="Chromosome"/>
</dbReference>
<keyword evidence="5" id="KW-0812">Transmembrane</keyword>
<gene>
    <name evidence="6" type="ORF">F6B93_18975</name>
</gene>
<dbReference type="AlphaFoldDB" id="A0A975PZ58"/>
<evidence type="ECO:0000256" key="3">
    <source>
        <dbReference type="SAM" id="Coils"/>
    </source>
</evidence>
<dbReference type="EMBL" id="CP046600">
    <property type="protein sequence ID" value="QUR69940.1"/>
    <property type="molecule type" value="Genomic_DNA"/>
</dbReference>
<reference evidence="6" key="1">
    <citation type="submission" date="2019-12" db="EMBL/GenBank/DDBJ databases">
        <title>Mycobacterium spongiae sp. nov.</title>
        <authorList>
            <person name="Stinear T."/>
        </authorList>
    </citation>
    <scope>NUCLEOTIDE SEQUENCE</scope>
    <source>
        <strain evidence="6">FSD4b-SM</strain>
    </source>
</reference>
<evidence type="ECO:0000256" key="4">
    <source>
        <dbReference type="SAM" id="MobiDB-lite"/>
    </source>
</evidence>
<feature type="transmembrane region" description="Helical" evidence="5">
    <location>
        <begin position="102"/>
        <end position="122"/>
    </location>
</feature>
<dbReference type="KEGG" id="mspg:F6B93_18975"/>
<comment type="subcellular location">
    <subcellularLocation>
        <location evidence="1">Membrane</location>
    </subcellularLocation>
</comment>
<evidence type="ECO:0008006" key="8">
    <source>
        <dbReference type="Google" id="ProtNLM"/>
    </source>
</evidence>
<keyword evidence="2 5" id="KW-0472">Membrane</keyword>
<sequence>MAAAGPREDAHVAVAEAEDEVARAEVRAEAARARATRLRRQAVAASATGMGPRDNARLNSEHPNTTAVHDEANAADEVGSPPKGRHRRWLHWVRRPRWKECAVVAAIGVITASLGASGFIELEHRSLLRKQRLSAEFAAAARRGITALLSIDANHARQDLQRTIDESTGGLKDQLELTGVALAERVEQSKISTRVAVDAVAVESMTFDSAVVLVEAKSETIYPDNAQHPLSSWRISVNLSRDDGQIKMSQVDFLR</sequence>
<evidence type="ECO:0000313" key="6">
    <source>
        <dbReference type="EMBL" id="QUR69940.1"/>
    </source>
</evidence>